<sequence length="141" mass="15903">MNGISRAYQTVSNAWTLAKQAGQSVYDWGKSKTRESKNIAYNWTKALEETIRHVCEVAGRATDGTTVHASTVTFEGNISIEKARLDNSLEIIKASSKSDSIRSDEIIKAYEDYLYNTNKAAFDEYWTVRKNLKLGISQKIK</sequence>
<protein>
    <submittedName>
        <fullName evidence="1">Uncharacterized protein</fullName>
    </submittedName>
</protein>
<proteinExistence type="predicted"/>
<dbReference type="EMBL" id="JBEPMK010000005">
    <property type="protein sequence ID" value="MET3644854.1"/>
    <property type="molecule type" value="Genomic_DNA"/>
</dbReference>
<organism evidence="1 2">
    <name type="scientific">Streptococcus gallinaceus</name>
    <dbReference type="NCBI Taxonomy" id="165758"/>
    <lineage>
        <taxon>Bacteria</taxon>
        <taxon>Bacillati</taxon>
        <taxon>Bacillota</taxon>
        <taxon>Bacilli</taxon>
        <taxon>Lactobacillales</taxon>
        <taxon>Streptococcaceae</taxon>
        <taxon>Streptococcus</taxon>
    </lineage>
</organism>
<comment type="caution">
    <text evidence="1">The sequence shown here is derived from an EMBL/GenBank/DDBJ whole genome shotgun (WGS) entry which is preliminary data.</text>
</comment>
<evidence type="ECO:0000313" key="2">
    <source>
        <dbReference type="Proteomes" id="UP001549055"/>
    </source>
</evidence>
<dbReference type="Proteomes" id="UP001549055">
    <property type="component" value="Unassembled WGS sequence"/>
</dbReference>
<dbReference type="RefSeq" id="WP_253365538.1">
    <property type="nucleotide sequence ID" value="NZ_JALJXU010000006.1"/>
</dbReference>
<name>A0ABV2JLT0_9STRE</name>
<evidence type="ECO:0000313" key="1">
    <source>
        <dbReference type="EMBL" id="MET3644854.1"/>
    </source>
</evidence>
<keyword evidence="2" id="KW-1185">Reference proteome</keyword>
<accession>A0ABV2JLT0</accession>
<reference evidence="1 2" key="1">
    <citation type="submission" date="2024-06" db="EMBL/GenBank/DDBJ databases">
        <title>Genomic Encyclopedia of Type Strains, Phase IV (KMG-IV): sequencing the most valuable type-strain genomes for metagenomic binning, comparative biology and taxonomic classification.</title>
        <authorList>
            <person name="Goeker M."/>
        </authorList>
    </citation>
    <scope>NUCLEOTIDE SEQUENCE [LARGE SCALE GENOMIC DNA]</scope>
    <source>
        <strain evidence="1 2">DSM 15349</strain>
    </source>
</reference>
<gene>
    <name evidence="1" type="ORF">ABID27_001485</name>
</gene>